<name>A0ABT0S2E7_9SPHN</name>
<proteinExistence type="predicted"/>
<evidence type="ECO:0000313" key="2">
    <source>
        <dbReference type="EMBL" id="MCL6730035.1"/>
    </source>
</evidence>
<comment type="caution">
    <text evidence="2">The sequence shown here is derived from an EMBL/GenBank/DDBJ whole genome shotgun (WGS) entry which is preliminary data.</text>
</comment>
<organism evidence="2 3">
    <name type="scientific">Sphingomonas hankyongi</name>
    <dbReference type="NCBI Taxonomy" id="2908209"/>
    <lineage>
        <taxon>Bacteria</taxon>
        <taxon>Pseudomonadati</taxon>
        <taxon>Pseudomonadota</taxon>
        <taxon>Alphaproteobacteria</taxon>
        <taxon>Sphingomonadales</taxon>
        <taxon>Sphingomonadaceae</taxon>
        <taxon>Sphingomonas</taxon>
    </lineage>
</organism>
<dbReference type="EMBL" id="JAMGBE010000002">
    <property type="protein sequence ID" value="MCL6730035.1"/>
    <property type="molecule type" value="Genomic_DNA"/>
</dbReference>
<evidence type="ECO:0000313" key="3">
    <source>
        <dbReference type="Proteomes" id="UP001165342"/>
    </source>
</evidence>
<dbReference type="RefSeq" id="WP_249831496.1">
    <property type="nucleotide sequence ID" value="NZ_JAMGBE010000002.1"/>
</dbReference>
<gene>
    <name evidence="2" type="ORF">LZ538_08200</name>
</gene>
<dbReference type="InterPro" id="IPR025309">
    <property type="entry name" value="KTSC_dom"/>
</dbReference>
<evidence type="ECO:0000259" key="1">
    <source>
        <dbReference type="Pfam" id="PF13619"/>
    </source>
</evidence>
<reference evidence="2" key="1">
    <citation type="submission" date="2022-05" db="EMBL/GenBank/DDBJ databases">
        <authorList>
            <person name="Jo J.-H."/>
            <person name="Im W.-T."/>
        </authorList>
    </citation>
    <scope>NUCLEOTIDE SEQUENCE</scope>
    <source>
        <strain evidence="2">SE220</strain>
    </source>
</reference>
<dbReference type="Proteomes" id="UP001165342">
    <property type="component" value="Unassembled WGS sequence"/>
</dbReference>
<feature type="domain" description="KTSC" evidence="1">
    <location>
        <begin position="3"/>
        <end position="59"/>
    </location>
</feature>
<sequence>MPSTVIRRFVYCPDNSELWVEFVTGRRYVYSDVPSEVADAMRGAFAKGIYFNTRIRDRFPHREVTHEHTES</sequence>
<keyword evidence="3" id="KW-1185">Reference proteome</keyword>
<dbReference type="Pfam" id="PF13619">
    <property type="entry name" value="KTSC"/>
    <property type="match status" value="1"/>
</dbReference>
<accession>A0ABT0S2E7</accession>
<protein>
    <submittedName>
        <fullName evidence="2">KTSC domain-containing protein</fullName>
    </submittedName>
</protein>